<gene>
    <name evidence="7" type="ORF">HYH02_009908</name>
</gene>
<proteinExistence type="inferred from homology"/>
<dbReference type="Pfam" id="PF03016">
    <property type="entry name" value="Exostosin_GT47"/>
    <property type="match status" value="3"/>
</dbReference>
<dbReference type="EMBL" id="JAEHOD010000035">
    <property type="protein sequence ID" value="KAG2441315.1"/>
    <property type="molecule type" value="Genomic_DNA"/>
</dbReference>
<feature type="chain" id="PRO_5032624293" description="EGF-like domain-containing protein" evidence="5">
    <location>
        <begin position="20"/>
        <end position="1367"/>
    </location>
</feature>
<name>A0A835TLZ5_9CHLO</name>
<keyword evidence="8" id="KW-1185">Reference proteome</keyword>
<evidence type="ECO:0000256" key="1">
    <source>
        <dbReference type="ARBA" id="ARBA00004323"/>
    </source>
</evidence>
<accession>A0A835TLZ5</accession>
<dbReference type="InterPro" id="IPR004263">
    <property type="entry name" value="Exostosin"/>
</dbReference>
<comment type="subcellular location">
    <subcellularLocation>
        <location evidence="1">Golgi apparatus membrane</location>
        <topology evidence="1">Single-pass type II membrane protein</topology>
    </subcellularLocation>
</comment>
<feature type="disulfide bond" evidence="4">
    <location>
        <begin position="48"/>
        <end position="57"/>
    </location>
</feature>
<evidence type="ECO:0000259" key="6">
    <source>
        <dbReference type="PROSITE" id="PS50026"/>
    </source>
</evidence>
<dbReference type="PROSITE" id="PS00022">
    <property type="entry name" value="EGF_1"/>
    <property type="match status" value="3"/>
</dbReference>
<sequence>MLSLAAVLLLLLPVASVASSPFKEELKTCHPDCTKFGNCNGETGQCDCPFGLTGPSCQDRLFPACHVSKDPGTLPHYGTWYPKNCECIKQLRDWPGSCPDYLHYEGDMAPYLPPCFYDILLQQKLLCYSYKGRAPAEQLSDSPALDDPAVEWFRARARPAMDLQPLAPADRPKASECEHKTPDGGQWRPLSECPDRCNNRGWCQIQGGNYQGRHTDPNERWCNCHGYFEGKSCEVADPSHCYRNCSGVGECVGGWCHCKPGYWGHGCTRTKAYTSAVGWRPNHAKIKIYVYDMPTHVVHRREVNDQWSLIDLMYNSELEFTDKLLGDWGVRTENPWEAALFYVPTYTYWFTGNVGHPYFLIQHVTKWLQDNSPFFNLTGGRNHILWATNDRGVCKNQMAPPEMQHSIKMVHFGQAPPVPYAQRSSGAKPSMQAILDSLQAAQQGRFTGFGPFGPMDLVEEGEICIRPEKDVVAPNYLHNDWVKPESYDKVWLTTFQPDGTRVVKRKPDAAPRKTTLYFGGFTKPQMSYSQGVRQTIHKMFGPRGKYNPEGANARPDYFIAGPMGGGAIEGMKTAKFCLAPMGAGWGIRLAEAMVSGCVPVIVQDHVYQAHWDILPFDEFSIRIGRNELHQLVEILDDVTPQQLVELQAGVERYHRAFFWDAHWGGLAYNYTLSALKRRAISLFGNCNGETGICDCPFGLTGPSCQDRLFPACHVSKDPGTLPHYGTWYPKNCECIKQLHAWPGSCPDYLHYEGTGVSGANPCFYDLVLAHRFLCYRYKGRAPAEQLSDSPPLNATDVEWFHATGHPGRNSSPQEVPVPPEQVPKEYKTPDGGQWRPLSECPDRCKNRGWCQIQGSNYQGRHEDPAERWCNCQGYFRGSSCEIADAAHCYRGCSGVGECVGGWCHCKPGYWGHGCTRTKAYTSAVGWRPNHAKIKIYVYDLPNNVVHRREFQDQWSLVDLMYNAESEFTEQILGDWGVRTQNPWEAALFYVPTYTYWYTGNVGHPYFLIQHVTKWLQDNSPFFNLTGGRNHILWATNDRGMCKLQMAPPEMQHSIKLVHFGQSPRRPYAARLKPGQGQTGDPTAHLGLRGALPQPGTRFPEFPAEFSALDIMEESEICIRPEKDVVTPNYIHPGWVEPGNYYQVWNVSQLPDGSRVVTRKVGPDVPPRNFTLYFAGFTKPQMSYSQGVRQLIHKMFGPGGKYDPKGPSARPDFKVGGPGGHEAAIFMKITKFCLAPMGAGWGIRLAEAMISGCVPVVVQDHVYQAHWDVLPFHEFSIRVSRYELYRLVDILDDVRPEELAELQAGIERYHRAFFWDTQWGGLAYNYTVQALRQRAHSMWSVNYRRRLRGRRSQRRRLFSVGRRERHGW</sequence>
<comment type="similarity">
    <text evidence="2">Belongs to the glycosyltransferase 47 family.</text>
</comment>
<feature type="disulfide bond" evidence="4">
    <location>
        <begin position="29"/>
        <end position="39"/>
    </location>
</feature>
<reference evidence="7" key="1">
    <citation type="journal article" date="2020" name="bioRxiv">
        <title>Comparative genomics of Chlamydomonas.</title>
        <authorList>
            <person name="Craig R.J."/>
            <person name="Hasan A.R."/>
            <person name="Ness R.W."/>
            <person name="Keightley P.D."/>
        </authorList>
    </citation>
    <scope>NUCLEOTIDE SEQUENCE</scope>
    <source>
        <strain evidence="7">CCAP 11/173</strain>
    </source>
</reference>
<feature type="domain" description="EGF-like" evidence="6">
    <location>
        <begin position="25"/>
        <end position="58"/>
    </location>
</feature>
<dbReference type="CDD" id="cd00055">
    <property type="entry name" value="EGF_Lam"/>
    <property type="match status" value="1"/>
</dbReference>
<comment type="caution">
    <text evidence="7">The sequence shown here is derived from an EMBL/GenBank/DDBJ whole genome shotgun (WGS) entry which is preliminary data.</text>
</comment>
<dbReference type="OrthoDB" id="522294at2759"/>
<evidence type="ECO:0000313" key="8">
    <source>
        <dbReference type="Proteomes" id="UP000613740"/>
    </source>
</evidence>
<evidence type="ECO:0000256" key="4">
    <source>
        <dbReference type="PROSITE-ProRule" id="PRU00076"/>
    </source>
</evidence>
<feature type="signal peptide" evidence="5">
    <location>
        <begin position="1"/>
        <end position="19"/>
    </location>
</feature>
<dbReference type="PANTHER" id="PTHR11062">
    <property type="entry name" value="EXOSTOSIN HEPARAN SULFATE GLYCOSYLTRANSFERASE -RELATED"/>
    <property type="match status" value="1"/>
</dbReference>
<protein>
    <recommendedName>
        <fullName evidence="6">EGF-like domain-containing protein</fullName>
    </recommendedName>
</protein>
<dbReference type="Proteomes" id="UP000613740">
    <property type="component" value="Unassembled WGS sequence"/>
</dbReference>
<dbReference type="PANTHER" id="PTHR11062:SF376">
    <property type="entry name" value="EXOSTOSIN FAMILY PROTEIN"/>
    <property type="match status" value="1"/>
</dbReference>
<keyword evidence="5" id="KW-0732">Signal</keyword>
<dbReference type="GO" id="GO:0000139">
    <property type="term" value="C:Golgi membrane"/>
    <property type="evidence" value="ECO:0007669"/>
    <property type="project" value="UniProtKB-SubCell"/>
</dbReference>
<dbReference type="InterPro" id="IPR000742">
    <property type="entry name" value="EGF"/>
</dbReference>
<dbReference type="InterPro" id="IPR002049">
    <property type="entry name" value="LE_dom"/>
</dbReference>
<evidence type="ECO:0000256" key="3">
    <source>
        <dbReference type="ARBA" id="ARBA00023034"/>
    </source>
</evidence>
<evidence type="ECO:0000256" key="5">
    <source>
        <dbReference type="SAM" id="SignalP"/>
    </source>
</evidence>
<evidence type="ECO:0000313" key="7">
    <source>
        <dbReference type="EMBL" id="KAG2441315.1"/>
    </source>
</evidence>
<dbReference type="InterPro" id="IPR040911">
    <property type="entry name" value="Exostosin_GT47"/>
</dbReference>
<organism evidence="7 8">
    <name type="scientific">Chlamydomonas schloesseri</name>
    <dbReference type="NCBI Taxonomy" id="2026947"/>
    <lineage>
        <taxon>Eukaryota</taxon>
        <taxon>Viridiplantae</taxon>
        <taxon>Chlorophyta</taxon>
        <taxon>core chlorophytes</taxon>
        <taxon>Chlorophyceae</taxon>
        <taxon>CS clade</taxon>
        <taxon>Chlamydomonadales</taxon>
        <taxon>Chlamydomonadaceae</taxon>
        <taxon>Chlamydomonas</taxon>
    </lineage>
</organism>
<dbReference type="PROSITE" id="PS50026">
    <property type="entry name" value="EGF_3"/>
    <property type="match status" value="1"/>
</dbReference>
<comment type="caution">
    <text evidence="4">Lacks conserved residue(s) required for the propagation of feature annotation.</text>
</comment>
<dbReference type="GO" id="GO:0016757">
    <property type="term" value="F:glycosyltransferase activity"/>
    <property type="evidence" value="ECO:0007669"/>
    <property type="project" value="InterPro"/>
</dbReference>
<evidence type="ECO:0000256" key="2">
    <source>
        <dbReference type="ARBA" id="ARBA00010271"/>
    </source>
</evidence>
<keyword evidence="3" id="KW-0333">Golgi apparatus</keyword>
<keyword evidence="4" id="KW-0245">EGF-like domain</keyword>
<dbReference type="SMART" id="SM00181">
    <property type="entry name" value="EGF"/>
    <property type="match status" value="5"/>
</dbReference>
<keyword evidence="4" id="KW-1015">Disulfide bond</keyword>
<dbReference type="PRINTS" id="PR00011">
    <property type="entry name" value="EGFLAMININ"/>
</dbReference>